<keyword evidence="3" id="KW-1185">Reference proteome</keyword>
<feature type="compositionally biased region" description="Basic and acidic residues" evidence="1">
    <location>
        <begin position="115"/>
        <end position="124"/>
    </location>
</feature>
<dbReference type="Proteomes" id="UP000092445">
    <property type="component" value="Unassembled WGS sequence"/>
</dbReference>
<dbReference type="EnsemblMetazoa" id="GPAI038963-RA">
    <property type="protein sequence ID" value="GPAI038963-PA"/>
    <property type="gene ID" value="GPAI038963"/>
</dbReference>
<protein>
    <submittedName>
        <fullName evidence="2">Uncharacterized protein</fullName>
    </submittedName>
</protein>
<reference evidence="3" key="1">
    <citation type="submission" date="2014-03" db="EMBL/GenBank/DDBJ databases">
        <authorList>
            <person name="Aksoy S."/>
            <person name="Warren W."/>
            <person name="Wilson R.K."/>
        </authorList>
    </citation>
    <scope>NUCLEOTIDE SEQUENCE [LARGE SCALE GENOMIC DNA]</scope>
    <source>
        <strain evidence="3">IAEA</strain>
    </source>
</reference>
<feature type="compositionally biased region" description="Basic and acidic residues" evidence="1">
    <location>
        <begin position="10"/>
        <end position="28"/>
    </location>
</feature>
<feature type="compositionally biased region" description="Low complexity" evidence="1">
    <location>
        <begin position="87"/>
        <end position="114"/>
    </location>
</feature>
<dbReference type="VEuPathDB" id="VectorBase:GPAI038963"/>
<organism evidence="2 3">
    <name type="scientific">Glossina pallidipes</name>
    <name type="common">Tsetse fly</name>
    <dbReference type="NCBI Taxonomy" id="7398"/>
    <lineage>
        <taxon>Eukaryota</taxon>
        <taxon>Metazoa</taxon>
        <taxon>Ecdysozoa</taxon>
        <taxon>Arthropoda</taxon>
        <taxon>Hexapoda</taxon>
        <taxon>Insecta</taxon>
        <taxon>Pterygota</taxon>
        <taxon>Neoptera</taxon>
        <taxon>Endopterygota</taxon>
        <taxon>Diptera</taxon>
        <taxon>Brachycera</taxon>
        <taxon>Muscomorpha</taxon>
        <taxon>Hippoboscoidea</taxon>
        <taxon>Glossinidae</taxon>
        <taxon>Glossina</taxon>
    </lineage>
</organism>
<accession>A0A1B0AA01</accession>
<evidence type="ECO:0000313" key="2">
    <source>
        <dbReference type="EnsemblMetazoa" id="GPAI038963-PA"/>
    </source>
</evidence>
<evidence type="ECO:0000256" key="1">
    <source>
        <dbReference type="SAM" id="MobiDB-lite"/>
    </source>
</evidence>
<sequence length="124" mass="13807">MPLMLRRMRHREEEEKKRKIPRRPDKHQAFSITTTTGTIVAMNHELTNQKDNELYLDALPLTACSPMLSMHSRFVSICGESAFHSPGTSILSGSSSSSKSEPESSSSKSSSTSKSTERFVDVCK</sequence>
<name>A0A1B0AA01_GLOPL</name>
<feature type="region of interest" description="Disordered" evidence="1">
    <location>
        <begin position="1"/>
        <end position="28"/>
    </location>
</feature>
<proteinExistence type="predicted"/>
<evidence type="ECO:0000313" key="3">
    <source>
        <dbReference type="Proteomes" id="UP000092445"/>
    </source>
</evidence>
<dbReference type="AlphaFoldDB" id="A0A1B0AA01"/>
<reference evidence="2" key="2">
    <citation type="submission" date="2020-05" db="UniProtKB">
        <authorList>
            <consortium name="EnsemblMetazoa"/>
        </authorList>
    </citation>
    <scope>IDENTIFICATION</scope>
    <source>
        <strain evidence="2">IAEA</strain>
    </source>
</reference>
<feature type="region of interest" description="Disordered" evidence="1">
    <location>
        <begin position="87"/>
        <end position="124"/>
    </location>
</feature>